<comment type="pathway">
    <text evidence="1">Cofactor biosynthesis; pyrroloquinoline quinone biosynthesis.</text>
</comment>
<dbReference type="InterPro" id="IPR011725">
    <property type="entry name" value="PQQ_synth_PqqA"/>
</dbReference>
<evidence type="ECO:0000256" key="2">
    <source>
        <dbReference type="ARBA" id="ARBA00009325"/>
    </source>
</evidence>
<evidence type="ECO:0000313" key="5">
    <source>
        <dbReference type="EMBL" id="RAS63901.1"/>
    </source>
</evidence>
<evidence type="ECO:0000313" key="7">
    <source>
        <dbReference type="Proteomes" id="UP000248714"/>
    </source>
</evidence>
<accession>A0A316IE26</accession>
<dbReference type="EMBL" id="QGHB01000001">
    <property type="protein sequence ID" value="PWK91531.1"/>
    <property type="molecule type" value="Genomic_DNA"/>
</dbReference>
<keyword evidence="7" id="KW-1185">Reference proteome</keyword>
<organism evidence="4 6">
    <name type="scientific">Lentzea atacamensis</name>
    <dbReference type="NCBI Taxonomy" id="531938"/>
    <lineage>
        <taxon>Bacteria</taxon>
        <taxon>Bacillati</taxon>
        <taxon>Actinomycetota</taxon>
        <taxon>Actinomycetes</taxon>
        <taxon>Pseudonocardiales</taxon>
        <taxon>Pseudonocardiaceae</taxon>
        <taxon>Lentzea</taxon>
    </lineage>
</organism>
<dbReference type="OrthoDB" id="3697695at2"/>
<proteinExistence type="inferred from homology"/>
<dbReference type="RefSeq" id="WP_109632205.1">
    <property type="nucleotide sequence ID" value="NZ_QGHB01000001.1"/>
</dbReference>
<dbReference type="Proteomes" id="UP000248714">
    <property type="component" value="Unassembled WGS sequence"/>
</dbReference>
<evidence type="ECO:0000313" key="6">
    <source>
        <dbReference type="Proteomes" id="UP000246005"/>
    </source>
</evidence>
<dbReference type="Proteomes" id="UP000246005">
    <property type="component" value="Unassembled WGS sequence"/>
</dbReference>
<dbReference type="UniPathway" id="UPA00539"/>
<comment type="caution">
    <text evidence="4">The sequence shown here is derived from an EMBL/GenBank/DDBJ whole genome shotgun (WGS) entry which is preliminary data.</text>
</comment>
<dbReference type="EMBL" id="QLTT01000006">
    <property type="protein sequence ID" value="RAS63901.1"/>
    <property type="molecule type" value="Genomic_DNA"/>
</dbReference>
<evidence type="ECO:0000313" key="4">
    <source>
        <dbReference type="EMBL" id="PWK91531.1"/>
    </source>
</evidence>
<dbReference type="AlphaFoldDB" id="A0A316IE26"/>
<gene>
    <name evidence="5" type="ORF">C8D87_106303</name>
    <name evidence="4" type="ORF">C8D88_1011569</name>
</gene>
<protein>
    <recommendedName>
        <fullName evidence="3">Coenzyme PQQ synthesis protein A</fullName>
    </recommendedName>
</protein>
<dbReference type="NCBIfam" id="TIGR02107">
    <property type="entry name" value="PQQ_syn_pqqA"/>
    <property type="match status" value="1"/>
</dbReference>
<evidence type="ECO:0000256" key="1">
    <source>
        <dbReference type="ARBA" id="ARBA00004886"/>
    </source>
</evidence>
<dbReference type="GO" id="GO:0018189">
    <property type="term" value="P:pyrroloquinoline quinone biosynthetic process"/>
    <property type="evidence" value="ECO:0007669"/>
    <property type="project" value="UniProtKB-UniPathway"/>
</dbReference>
<comment type="similarity">
    <text evidence="2">Belongs to the PqqA family.</text>
</comment>
<reference evidence="4 6" key="1">
    <citation type="submission" date="2018-05" db="EMBL/GenBank/DDBJ databases">
        <title>Genomic Encyclopedia of Type Strains, Phase IV (KMG-IV): sequencing the most valuable type-strain genomes for metagenomic binning, comparative biology and taxonomic classification.</title>
        <authorList>
            <person name="Goeker M."/>
        </authorList>
    </citation>
    <scope>NUCLEOTIDE SEQUENCE [LARGE SCALE GENOMIC DNA]</scope>
    <source>
        <strain evidence="5 7">DSM 45479</strain>
        <strain evidence="4 6">DSM 45480</strain>
    </source>
</reference>
<dbReference type="Pfam" id="PF08042">
    <property type="entry name" value="PqqA"/>
    <property type="match status" value="1"/>
</dbReference>
<name>A0A316IE26_9PSEU</name>
<sequence length="40" mass="4683">MNVVVNTAEQKLPEVKREWVKPDFRDFETPMEVTAYAARS</sequence>
<evidence type="ECO:0000256" key="3">
    <source>
        <dbReference type="ARBA" id="ARBA00015086"/>
    </source>
</evidence>